<dbReference type="PANTHER" id="PTHR28256:SF1">
    <property type="entry name" value="RIBONUCLEASES P_MRP PROTEIN SUBUNIT POP7"/>
    <property type="match status" value="1"/>
</dbReference>
<dbReference type="GO" id="GO:0000172">
    <property type="term" value="C:ribonuclease MRP complex"/>
    <property type="evidence" value="ECO:0007669"/>
    <property type="project" value="InterPro"/>
</dbReference>
<evidence type="ECO:0000256" key="4">
    <source>
        <dbReference type="SAM" id="MobiDB-lite"/>
    </source>
</evidence>
<evidence type="ECO:0000256" key="2">
    <source>
        <dbReference type="ARBA" id="ARBA00022694"/>
    </source>
</evidence>
<accession>A0A8H3WEP0</accession>
<evidence type="ECO:0000256" key="3">
    <source>
        <dbReference type="ARBA" id="ARBA00023242"/>
    </source>
</evidence>
<organism evidence="5 6">
    <name type="scientific">Colletotrichum asianum</name>
    <dbReference type="NCBI Taxonomy" id="702518"/>
    <lineage>
        <taxon>Eukaryota</taxon>
        <taxon>Fungi</taxon>
        <taxon>Dikarya</taxon>
        <taxon>Ascomycota</taxon>
        <taxon>Pezizomycotina</taxon>
        <taxon>Sordariomycetes</taxon>
        <taxon>Hypocreomycetidae</taxon>
        <taxon>Glomerellales</taxon>
        <taxon>Glomerellaceae</taxon>
        <taxon>Colletotrichum</taxon>
        <taxon>Colletotrichum gloeosporioides species complex</taxon>
    </lineage>
</organism>
<dbReference type="GO" id="GO:0000294">
    <property type="term" value="P:nuclear-transcribed mRNA catabolic process, RNase MRP-dependent"/>
    <property type="evidence" value="ECO:0007669"/>
    <property type="project" value="TreeGrafter"/>
</dbReference>
<keyword evidence="3" id="KW-0539">Nucleus</keyword>
<reference evidence="5 6" key="1">
    <citation type="submission" date="2019-12" db="EMBL/GenBank/DDBJ databases">
        <title>A genome sequence resource for the geographically widespread anthracnose pathogen Colletotrichum asianum.</title>
        <authorList>
            <person name="Meng Y."/>
        </authorList>
    </citation>
    <scope>NUCLEOTIDE SEQUENCE [LARGE SCALE GENOMIC DNA]</scope>
    <source>
        <strain evidence="5 6">ICMP 18580</strain>
    </source>
</reference>
<dbReference type="GO" id="GO:0005655">
    <property type="term" value="C:nucleolar ribonuclease P complex"/>
    <property type="evidence" value="ECO:0007669"/>
    <property type="project" value="InterPro"/>
</dbReference>
<evidence type="ECO:0000256" key="1">
    <source>
        <dbReference type="ARBA" id="ARBA00004123"/>
    </source>
</evidence>
<keyword evidence="2" id="KW-0819">tRNA processing</keyword>
<dbReference type="PANTHER" id="PTHR28256">
    <property type="entry name" value="RIBONUCLEASES P/MRP PROTEIN SUBUNIT POP7"/>
    <property type="match status" value="1"/>
</dbReference>
<dbReference type="EMBL" id="WOWK01000043">
    <property type="protein sequence ID" value="KAF0324462.1"/>
    <property type="molecule type" value="Genomic_DNA"/>
</dbReference>
<name>A0A8H3WEP0_9PEZI</name>
<dbReference type="OrthoDB" id="5416589at2759"/>
<comment type="subcellular location">
    <subcellularLocation>
        <location evidence="1">Nucleus</location>
    </subcellularLocation>
</comment>
<dbReference type="GO" id="GO:0001682">
    <property type="term" value="P:tRNA 5'-leader removal"/>
    <property type="evidence" value="ECO:0007669"/>
    <property type="project" value="InterPro"/>
</dbReference>
<dbReference type="Proteomes" id="UP000434172">
    <property type="component" value="Unassembled WGS sequence"/>
</dbReference>
<feature type="compositionally biased region" description="Basic and acidic residues" evidence="4">
    <location>
        <begin position="15"/>
        <end position="27"/>
    </location>
</feature>
<dbReference type="InterPro" id="IPR020241">
    <property type="entry name" value="RNase_P/MRP_Pop7_fungi"/>
</dbReference>
<proteinExistence type="predicted"/>
<protein>
    <submittedName>
        <fullName evidence="5">Uncharacterized protein</fullName>
    </submittedName>
</protein>
<feature type="region of interest" description="Disordered" evidence="4">
    <location>
        <begin position="52"/>
        <end position="76"/>
    </location>
</feature>
<dbReference type="GO" id="GO:0034965">
    <property type="term" value="P:intronic box C/D snoRNA processing"/>
    <property type="evidence" value="ECO:0007669"/>
    <property type="project" value="TreeGrafter"/>
</dbReference>
<dbReference type="InterPro" id="IPR036882">
    <property type="entry name" value="Alba-like_dom_sf"/>
</dbReference>
<sequence length="208" mass="22441">MAPTHPKSQPGKSDSSSKKDVSIDKLPRLPQGTDNIPHFTLPFLSSRFTSSPVSSPISANTTLGSKIQKRALPRSQQPISSKSRLIYVSSSTPFMAVVSRVRKQLDRALKGNVPSTKGMSLPQRVDLLHRDGGTKAEGEAVVLGTGKAVEKVLSVAAWFEEQGDCVVEIRTRTVGTVDDVVVEGDDDGFGGESRVRRVSCLEVTVKLR</sequence>
<evidence type="ECO:0000313" key="5">
    <source>
        <dbReference type="EMBL" id="KAF0324462.1"/>
    </source>
</evidence>
<dbReference type="AlphaFoldDB" id="A0A8H3WEP0"/>
<dbReference type="GO" id="GO:0006364">
    <property type="term" value="P:rRNA processing"/>
    <property type="evidence" value="ECO:0007669"/>
    <property type="project" value="TreeGrafter"/>
</dbReference>
<comment type="caution">
    <text evidence="5">The sequence shown here is derived from an EMBL/GenBank/DDBJ whole genome shotgun (WGS) entry which is preliminary data.</text>
</comment>
<dbReference type="Gene3D" id="3.30.110.20">
    <property type="entry name" value="Alba-like domain"/>
    <property type="match status" value="1"/>
</dbReference>
<dbReference type="GO" id="GO:0003723">
    <property type="term" value="F:RNA binding"/>
    <property type="evidence" value="ECO:0007669"/>
    <property type="project" value="TreeGrafter"/>
</dbReference>
<dbReference type="InterPro" id="IPR014612">
    <property type="entry name" value="Pop7/Rpp20"/>
</dbReference>
<dbReference type="GO" id="GO:0000171">
    <property type="term" value="F:ribonuclease MRP activity"/>
    <property type="evidence" value="ECO:0007669"/>
    <property type="project" value="TreeGrafter"/>
</dbReference>
<feature type="region of interest" description="Disordered" evidence="4">
    <location>
        <begin position="1"/>
        <end position="36"/>
    </location>
</feature>
<evidence type="ECO:0000313" key="6">
    <source>
        <dbReference type="Proteomes" id="UP000434172"/>
    </source>
</evidence>
<dbReference type="GO" id="GO:0004526">
    <property type="term" value="F:ribonuclease P activity"/>
    <property type="evidence" value="ECO:0007669"/>
    <property type="project" value="TreeGrafter"/>
</dbReference>
<gene>
    <name evidence="5" type="ORF">GQ607_008166</name>
</gene>
<dbReference type="Pfam" id="PF12328">
    <property type="entry name" value="Rpp20"/>
    <property type="match status" value="1"/>
</dbReference>
<keyword evidence="6" id="KW-1185">Reference proteome</keyword>